<evidence type="ECO:0000313" key="6">
    <source>
        <dbReference type="EMBL" id="KAG5462175.1"/>
    </source>
</evidence>
<proteinExistence type="inferred from homology"/>
<dbReference type="InterPro" id="IPR000850">
    <property type="entry name" value="Adenylat/UMP-CMP_kin"/>
</dbReference>
<dbReference type="Gene3D" id="3.40.50.300">
    <property type="entry name" value="P-loop containing nucleotide triphosphate hydrolases"/>
    <property type="match status" value="1"/>
</dbReference>
<evidence type="ECO:0000256" key="1">
    <source>
        <dbReference type="ARBA" id="ARBA00022679"/>
    </source>
</evidence>
<dbReference type="PANTHER" id="PTHR23359">
    <property type="entry name" value="NUCLEOTIDE KINASE"/>
    <property type="match status" value="1"/>
</dbReference>
<dbReference type="CDD" id="cd01428">
    <property type="entry name" value="ADK"/>
    <property type="match status" value="1"/>
</dbReference>
<dbReference type="Proteomes" id="UP000673691">
    <property type="component" value="Unassembled WGS sequence"/>
</dbReference>
<dbReference type="GO" id="GO:0019205">
    <property type="term" value="F:nucleobase-containing compound kinase activity"/>
    <property type="evidence" value="ECO:0007669"/>
    <property type="project" value="InterPro"/>
</dbReference>
<evidence type="ECO:0000256" key="5">
    <source>
        <dbReference type="SAM" id="MobiDB-lite"/>
    </source>
</evidence>
<dbReference type="EMBL" id="JAEFCI010002522">
    <property type="protein sequence ID" value="KAG5462175.1"/>
    <property type="molecule type" value="Genomic_DNA"/>
</dbReference>
<protein>
    <recommendedName>
        <fullName evidence="8">Adenylate kinase</fullName>
    </recommendedName>
</protein>
<sequence length="303" mass="32251">MALARAAAVPRPVCLFRAAPAQRFSSPAAVTAATAPPPPPDGGGGTGPRVLRVLLVGSPVAFSSLRPFDPSPHPRPLSPPAVTGFCAGARVLSFASPAQGAGKGTQSARIRNKFPFVAISSGDVLRKHIQSGTDVGRLAHEAMLKGGGPTGLLPGTKKEHTGLRSLVPTIMLKEMVSDNVMRGFTSSPRYLALTGRWCVRSLRLDPDRIGTRLQQHLLLDGFPRSMEQAKALDDKLDRDCQPLNLVINLHVPTDVILQRIMGEEPGSDVGVLEIEAGHRGNSERPVRRLMAAFVFVRAAPSLL</sequence>
<keyword evidence="3 4" id="KW-0418">Kinase</keyword>
<keyword evidence="1 4" id="KW-0808">Transferase</keyword>
<comment type="caution">
    <text evidence="6">The sequence shown here is derived from an EMBL/GenBank/DDBJ whole genome shotgun (WGS) entry which is preliminary data.</text>
</comment>
<feature type="region of interest" description="Disordered" evidence="5">
    <location>
        <begin position="29"/>
        <end position="49"/>
    </location>
</feature>
<dbReference type="PROSITE" id="PS00113">
    <property type="entry name" value="ADENYLATE_KINASE"/>
    <property type="match status" value="1"/>
</dbReference>
<dbReference type="SUPFAM" id="SSF52540">
    <property type="entry name" value="P-loop containing nucleoside triphosphate hydrolases"/>
    <property type="match status" value="1"/>
</dbReference>
<gene>
    <name evidence="6" type="ORF">BJ554DRAFT_5528</name>
</gene>
<keyword evidence="2" id="KW-0547">Nucleotide-binding</keyword>
<dbReference type="GO" id="GO:0005524">
    <property type="term" value="F:ATP binding"/>
    <property type="evidence" value="ECO:0007669"/>
    <property type="project" value="InterPro"/>
</dbReference>
<name>A0A8H7ZZG7_9FUNG</name>
<dbReference type="GO" id="GO:0006139">
    <property type="term" value="P:nucleobase-containing compound metabolic process"/>
    <property type="evidence" value="ECO:0007669"/>
    <property type="project" value="InterPro"/>
</dbReference>
<reference evidence="6 7" key="1">
    <citation type="journal article" name="Sci. Rep.">
        <title>Genome-scale phylogenetic analyses confirm Olpidium as the closest living zoosporic fungus to the non-flagellated, terrestrial fungi.</title>
        <authorList>
            <person name="Chang Y."/>
            <person name="Rochon D."/>
            <person name="Sekimoto S."/>
            <person name="Wang Y."/>
            <person name="Chovatia M."/>
            <person name="Sandor L."/>
            <person name="Salamov A."/>
            <person name="Grigoriev I.V."/>
            <person name="Stajich J.E."/>
            <person name="Spatafora J.W."/>
        </authorList>
    </citation>
    <scope>NUCLEOTIDE SEQUENCE [LARGE SCALE GENOMIC DNA]</scope>
    <source>
        <strain evidence="6">S191</strain>
    </source>
</reference>
<accession>A0A8H7ZZG7</accession>
<evidence type="ECO:0000256" key="2">
    <source>
        <dbReference type="ARBA" id="ARBA00022741"/>
    </source>
</evidence>
<dbReference type="Pfam" id="PF00406">
    <property type="entry name" value="ADK"/>
    <property type="match status" value="2"/>
</dbReference>
<organism evidence="6 7">
    <name type="scientific">Olpidium bornovanus</name>
    <dbReference type="NCBI Taxonomy" id="278681"/>
    <lineage>
        <taxon>Eukaryota</taxon>
        <taxon>Fungi</taxon>
        <taxon>Fungi incertae sedis</taxon>
        <taxon>Olpidiomycota</taxon>
        <taxon>Olpidiomycotina</taxon>
        <taxon>Olpidiomycetes</taxon>
        <taxon>Olpidiales</taxon>
        <taxon>Olpidiaceae</taxon>
        <taxon>Olpidium</taxon>
    </lineage>
</organism>
<keyword evidence="7" id="KW-1185">Reference proteome</keyword>
<evidence type="ECO:0000313" key="7">
    <source>
        <dbReference type="Proteomes" id="UP000673691"/>
    </source>
</evidence>
<evidence type="ECO:0000256" key="4">
    <source>
        <dbReference type="RuleBase" id="RU003330"/>
    </source>
</evidence>
<dbReference type="OrthoDB" id="439792at2759"/>
<dbReference type="AlphaFoldDB" id="A0A8H7ZZG7"/>
<comment type="similarity">
    <text evidence="4">Belongs to the adenylate kinase family.</text>
</comment>
<dbReference type="PRINTS" id="PR00094">
    <property type="entry name" value="ADENYLTKNASE"/>
</dbReference>
<dbReference type="InterPro" id="IPR027417">
    <property type="entry name" value="P-loop_NTPase"/>
</dbReference>
<evidence type="ECO:0000256" key="3">
    <source>
        <dbReference type="ARBA" id="ARBA00022777"/>
    </source>
</evidence>
<evidence type="ECO:0008006" key="8">
    <source>
        <dbReference type="Google" id="ProtNLM"/>
    </source>
</evidence>
<dbReference type="InterPro" id="IPR033690">
    <property type="entry name" value="Adenylat_kinase_CS"/>
</dbReference>